<evidence type="ECO:0000313" key="3">
    <source>
        <dbReference type="Proteomes" id="UP000277580"/>
    </source>
</evidence>
<feature type="compositionally biased region" description="Low complexity" evidence="1">
    <location>
        <begin position="135"/>
        <end position="173"/>
    </location>
</feature>
<dbReference type="AlphaFoldDB" id="A0A3N4KRK8"/>
<reference evidence="2 3" key="1">
    <citation type="journal article" date="2018" name="Nat. Ecol. Evol.">
        <title>Pezizomycetes genomes reveal the molecular basis of ectomycorrhizal truffle lifestyle.</title>
        <authorList>
            <person name="Murat C."/>
            <person name="Payen T."/>
            <person name="Noel B."/>
            <person name="Kuo A."/>
            <person name="Morin E."/>
            <person name="Chen J."/>
            <person name="Kohler A."/>
            <person name="Krizsan K."/>
            <person name="Balestrini R."/>
            <person name="Da Silva C."/>
            <person name="Montanini B."/>
            <person name="Hainaut M."/>
            <person name="Levati E."/>
            <person name="Barry K.W."/>
            <person name="Belfiori B."/>
            <person name="Cichocki N."/>
            <person name="Clum A."/>
            <person name="Dockter R.B."/>
            <person name="Fauchery L."/>
            <person name="Guy J."/>
            <person name="Iotti M."/>
            <person name="Le Tacon F."/>
            <person name="Lindquist E.A."/>
            <person name="Lipzen A."/>
            <person name="Malagnac F."/>
            <person name="Mello A."/>
            <person name="Molinier V."/>
            <person name="Miyauchi S."/>
            <person name="Poulain J."/>
            <person name="Riccioni C."/>
            <person name="Rubini A."/>
            <person name="Sitrit Y."/>
            <person name="Splivallo R."/>
            <person name="Traeger S."/>
            <person name="Wang M."/>
            <person name="Zifcakova L."/>
            <person name="Wipf D."/>
            <person name="Zambonelli A."/>
            <person name="Paolocci F."/>
            <person name="Nowrousian M."/>
            <person name="Ottonello S."/>
            <person name="Baldrian P."/>
            <person name="Spatafora J.W."/>
            <person name="Henrissat B."/>
            <person name="Nagy L.G."/>
            <person name="Aury J.M."/>
            <person name="Wincker P."/>
            <person name="Grigoriev I.V."/>
            <person name="Bonfante P."/>
            <person name="Martin F.M."/>
        </authorList>
    </citation>
    <scope>NUCLEOTIDE SEQUENCE [LARGE SCALE GENOMIC DNA]</scope>
    <source>
        <strain evidence="2 3">CCBAS932</strain>
    </source>
</reference>
<sequence length="280" mass="29945">MPSNTSSEKAAPLINTHKEIIYTNYSPRCPNCISAIRAAGFLAFETGDYTPKDIGHSEHRDSDQASVSTDSEVGYVPREANGNWRVDIMNKYGVGLKMERATRPISPVPPSPLSSPPERKASYGLVGSSHDSESSTRGSRTSLSSKTTTSGSVSTAGDSTIGYSTAGYGSSSSCKSPARGSEKPPTPKYTASKPAPIPTSGGSSSSLSAATSRLGSLLLAPLSSSKHNPEESLSKGEEARLKKLQEEMWVTGYELKAAARSLSWLQCCVNYLYPNWNHWR</sequence>
<feature type="compositionally biased region" description="Basic and acidic residues" evidence="1">
    <location>
        <begin position="53"/>
        <end position="63"/>
    </location>
</feature>
<dbReference type="InParanoid" id="A0A3N4KRK8"/>
<organism evidence="2 3">
    <name type="scientific">Morchella conica CCBAS932</name>
    <dbReference type="NCBI Taxonomy" id="1392247"/>
    <lineage>
        <taxon>Eukaryota</taxon>
        <taxon>Fungi</taxon>
        <taxon>Dikarya</taxon>
        <taxon>Ascomycota</taxon>
        <taxon>Pezizomycotina</taxon>
        <taxon>Pezizomycetes</taxon>
        <taxon>Pezizales</taxon>
        <taxon>Morchellaceae</taxon>
        <taxon>Morchella</taxon>
    </lineage>
</organism>
<name>A0A3N4KRK8_9PEZI</name>
<evidence type="ECO:0000256" key="1">
    <source>
        <dbReference type="SAM" id="MobiDB-lite"/>
    </source>
</evidence>
<accession>A0A3N4KRK8</accession>
<feature type="compositionally biased region" description="Pro residues" evidence="1">
    <location>
        <begin position="106"/>
        <end position="115"/>
    </location>
</feature>
<evidence type="ECO:0000313" key="2">
    <source>
        <dbReference type="EMBL" id="RPB12039.1"/>
    </source>
</evidence>
<feature type="region of interest" description="Disordered" evidence="1">
    <location>
        <begin position="102"/>
        <end position="208"/>
    </location>
</feature>
<gene>
    <name evidence="2" type="ORF">P167DRAFT_545832</name>
</gene>
<protein>
    <submittedName>
        <fullName evidence="2">Uncharacterized protein</fullName>
    </submittedName>
</protein>
<dbReference type="OrthoDB" id="5407152at2759"/>
<keyword evidence="3" id="KW-1185">Reference proteome</keyword>
<dbReference type="Proteomes" id="UP000277580">
    <property type="component" value="Unassembled WGS sequence"/>
</dbReference>
<dbReference type="EMBL" id="ML119131">
    <property type="protein sequence ID" value="RPB12039.1"/>
    <property type="molecule type" value="Genomic_DNA"/>
</dbReference>
<feature type="region of interest" description="Disordered" evidence="1">
    <location>
        <begin position="53"/>
        <end position="74"/>
    </location>
</feature>
<proteinExistence type="predicted"/>